<evidence type="ECO:0000313" key="1">
    <source>
        <dbReference type="EMBL" id="URI11139.1"/>
    </source>
</evidence>
<dbReference type="Gene3D" id="3.30.300.20">
    <property type="match status" value="1"/>
</dbReference>
<dbReference type="InterPro" id="IPR003718">
    <property type="entry name" value="OsmC/Ohr_fam"/>
</dbReference>
<proteinExistence type="predicted"/>
<keyword evidence="2" id="KW-1185">Reference proteome</keyword>
<dbReference type="PANTHER" id="PTHR42830">
    <property type="entry name" value="OSMOTICALLY INDUCIBLE FAMILY PROTEIN"/>
    <property type="match status" value="1"/>
</dbReference>
<dbReference type="RefSeq" id="WP_250199338.1">
    <property type="nucleotide sequence ID" value="NZ_CP097636.1"/>
</dbReference>
<protein>
    <submittedName>
        <fullName evidence="1">OsmC family protein</fullName>
    </submittedName>
</protein>
<dbReference type="InterPro" id="IPR036102">
    <property type="entry name" value="OsmC/Ohrsf"/>
</dbReference>
<reference evidence="1" key="1">
    <citation type="submission" date="2022-05" db="EMBL/GenBank/DDBJ databases">
        <title>An RpoN-dependent PEP-CTERM gene is involved in floc formation of an Aquincola tertiaricarbonis strain.</title>
        <authorList>
            <person name="Qiu D."/>
            <person name="Xia M."/>
        </authorList>
    </citation>
    <scope>NUCLEOTIDE SEQUENCE</scope>
    <source>
        <strain evidence="1">RN12</strain>
    </source>
</reference>
<dbReference type="Proteomes" id="UP001056201">
    <property type="component" value="Chromosome 2"/>
</dbReference>
<dbReference type="InterPro" id="IPR052707">
    <property type="entry name" value="OsmC_Ohr_Peroxiredoxin"/>
</dbReference>
<dbReference type="InterPro" id="IPR015946">
    <property type="entry name" value="KH_dom-like_a/b"/>
</dbReference>
<name>A0ABY4SF87_AQUTE</name>
<dbReference type="SUPFAM" id="SSF82784">
    <property type="entry name" value="OsmC-like"/>
    <property type="match status" value="1"/>
</dbReference>
<evidence type="ECO:0000313" key="2">
    <source>
        <dbReference type="Proteomes" id="UP001056201"/>
    </source>
</evidence>
<dbReference type="PANTHER" id="PTHR42830:SF2">
    <property type="entry name" value="OSMC_OHR FAMILY PROTEIN"/>
    <property type="match status" value="1"/>
</dbReference>
<gene>
    <name evidence="1" type="ORF">MW290_19445</name>
</gene>
<accession>A0ABY4SF87</accession>
<dbReference type="EMBL" id="CP097636">
    <property type="protein sequence ID" value="URI11139.1"/>
    <property type="molecule type" value="Genomic_DNA"/>
</dbReference>
<dbReference type="Pfam" id="PF02566">
    <property type="entry name" value="OsmC"/>
    <property type="match status" value="1"/>
</dbReference>
<sequence>MSNGASHHEALVTWQRAEGEAFTDNRYSRRHAWRFDGGAEVAASSSPHAVRLPFSDPSAVDPEEAFVASLASCHMLWFLSIAAQRGFCVDSYQDAATGTMQKNAAGKVAITAVTLKPEVRFSGNRVPTSQELAEMHHEAHEQCFIANSVNSEIVCEPVMPQGPAD</sequence>
<organism evidence="1 2">
    <name type="scientific">Aquincola tertiaricarbonis</name>
    <dbReference type="NCBI Taxonomy" id="391953"/>
    <lineage>
        <taxon>Bacteria</taxon>
        <taxon>Pseudomonadati</taxon>
        <taxon>Pseudomonadota</taxon>
        <taxon>Betaproteobacteria</taxon>
        <taxon>Burkholderiales</taxon>
        <taxon>Sphaerotilaceae</taxon>
        <taxon>Aquincola</taxon>
    </lineage>
</organism>